<accession>A0A4C1TDK6</accession>
<dbReference type="EMBL" id="BGZK01005121">
    <property type="protein sequence ID" value="GBP12613.1"/>
    <property type="molecule type" value="Genomic_DNA"/>
</dbReference>
<comment type="caution">
    <text evidence="1">The sequence shown here is derived from an EMBL/GenBank/DDBJ whole genome shotgun (WGS) entry which is preliminary data.</text>
</comment>
<proteinExistence type="predicted"/>
<organism evidence="1 2">
    <name type="scientific">Eumeta variegata</name>
    <name type="common">Bagworm moth</name>
    <name type="synonym">Eumeta japonica</name>
    <dbReference type="NCBI Taxonomy" id="151549"/>
    <lineage>
        <taxon>Eukaryota</taxon>
        <taxon>Metazoa</taxon>
        <taxon>Ecdysozoa</taxon>
        <taxon>Arthropoda</taxon>
        <taxon>Hexapoda</taxon>
        <taxon>Insecta</taxon>
        <taxon>Pterygota</taxon>
        <taxon>Neoptera</taxon>
        <taxon>Endopterygota</taxon>
        <taxon>Lepidoptera</taxon>
        <taxon>Glossata</taxon>
        <taxon>Ditrysia</taxon>
        <taxon>Tineoidea</taxon>
        <taxon>Psychidae</taxon>
        <taxon>Oiketicinae</taxon>
        <taxon>Eumeta</taxon>
    </lineage>
</organism>
<evidence type="ECO:0000313" key="2">
    <source>
        <dbReference type="Proteomes" id="UP000299102"/>
    </source>
</evidence>
<evidence type="ECO:0000313" key="1">
    <source>
        <dbReference type="EMBL" id="GBP12613.1"/>
    </source>
</evidence>
<dbReference type="AlphaFoldDB" id="A0A4C1TDK6"/>
<reference evidence="1 2" key="1">
    <citation type="journal article" date="2019" name="Commun. Biol.">
        <title>The bagworm genome reveals a unique fibroin gene that provides high tensile strength.</title>
        <authorList>
            <person name="Kono N."/>
            <person name="Nakamura H."/>
            <person name="Ohtoshi R."/>
            <person name="Tomita M."/>
            <person name="Numata K."/>
            <person name="Arakawa K."/>
        </authorList>
    </citation>
    <scope>NUCLEOTIDE SEQUENCE [LARGE SCALE GENOMIC DNA]</scope>
</reference>
<sequence length="176" mass="19230">MVEDVTVKNLHDGGRALCGYRTEDRHLAKDSQLVIVCDCWWWRLVSLLAYHSPLRRASHEVTGAHSLIILILTRPWGCGRLHVPVECLVGMKPARRRRAAGAGGAAGAGANGAGAGSANGSARDLREFEPLYYRGFGGMNLNKSWNTINPAVISGSGRDRHGLCFCETYTSNLNYY</sequence>
<keyword evidence="2" id="KW-1185">Reference proteome</keyword>
<protein>
    <submittedName>
        <fullName evidence="1">Uncharacterized protein</fullName>
    </submittedName>
</protein>
<dbReference type="Proteomes" id="UP000299102">
    <property type="component" value="Unassembled WGS sequence"/>
</dbReference>
<name>A0A4C1TDK6_EUMVA</name>
<gene>
    <name evidence="1" type="ORF">EVAR_91876_1</name>
</gene>